<evidence type="ECO:0000256" key="1">
    <source>
        <dbReference type="SAM" id="MobiDB-lite"/>
    </source>
</evidence>
<dbReference type="EMBL" id="JBANQN010000012">
    <property type="protein sequence ID" value="KAK6773775.1"/>
    <property type="molecule type" value="Genomic_DNA"/>
</dbReference>
<organism evidence="2 3">
    <name type="scientific">Solanum bulbocastanum</name>
    <name type="common">Wild potato</name>
    <dbReference type="NCBI Taxonomy" id="147425"/>
    <lineage>
        <taxon>Eukaryota</taxon>
        <taxon>Viridiplantae</taxon>
        <taxon>Streptophyta</taxon>
        <taxon>Embryophyta</taxon>
        <taxon>Tracheophyta</taxon>
        <taxon>Spermatophyta</taxon>
        <taxon>Magnoliopsida</taxon>
        <taxon>eudicotyledons</taxon>
        <taxon>Gunneridae</taxon>
        <taxon>Pentapetalae</taxon>
        <taxon>asterids</taxon>
        <taxon>lamiids</taxon>
        <taxon>Solanales</taxon>
        <taxon>Solanaceae</taxon>
        <taxon>Solanoideae</taxon>
        <taxon>Solaneae</taxon>
        <taxon>Solanum</taxon>
    </lineage>
</organism>
<dbReference type="Gene3D" id="3.60.10.10">
    <property type="entry name" value="Endonuclease/exonuclease/phosphatase"/>
    <property type="match status" value="1"/>
</dbReference>
<feature type="region of interest" description="Disordered" evidence="1">
    <location>
        <begin position="106"/>
        <end position="126"/>
    </location>
</feature>
<comment type="caution">
    <text evidence="2">The sequence shown here is derived from an EMBL/GenBank/DDBJ whole genome shotgun (WGS) entry which is preliminary data.</text>
</comment>
<accession>A0AAN8SSX8</accession>
<dbReference type="InterPro" id="IPR036691">
    <property type="entry name" value="Endo/exonu/phosph_ase_sf"/>
</dbReference>
<reference evidence="2 3" key="1">
    <citation type="submission" date="2024-02" db="EMBL/GenBank/DDBJ databases">
        <title>de novo genome assembly of Solanum bulbocastanum strain 11H21.</title>
        <authorList>
            <person name="Hosaka A.J."/>
        </authorList>
    </citation>
    <scope>NUCLEOTIDE SEQUENCE [LARGE SCALE GENOMIC DNA]</scope>
    <source>
        <tissue evidence="2">Young leaves</tissue>
    </source>
</reference>
<proteinExistence type="predicted"/>
<protein>
    <submittedName>
        <fullName evidence="2">Uncharacterized protein</fullName>
    </submittedName>
</protein>
<dbReference type="Proteomes" id="UP001371456">
    <property type="component" value="Unassembled WGS sequence"/>
</dbReference>
<evidence type="ECO:0000313" key="3">
    <source>
        <dbReference type="Proteomes" id="UP001371456"/>
    </source>
</evidence>
<gene>
    <name evidence="2" type="ORF">RDI58_029013</name>
</gene>
<keyword evidence="3" id="KW-1185">Reference proteome</keyword>
<sequence>MIISTWNIIGLNQPLKKKELRLFMKKNMVDVMGVVETRVKVHKAGNTLQKMGPGELLVIMDYGNVEAKFLNLGVSDHSPILIQEVEWSGGTCSQTEIQNKNWTVGGEEPALVEEKSSPSSPALWVQ</sequence>
<dbReference type="AlphaFoldDB" id="A0AAN8SSX8"/>
<name>A0AAN8SSX8_SOLBU</name>
<evidence type="ECO:0000313" key="2">
    <source>
        <dbReference type="EMBL" id="KAK6773775.1"/>
    </source>
</evidence>